<dbReference type="AlphaFoldDB" id="A0A540VAZ2"/>
<evidence type="ECO:0000313" key="1">
    <source>
        <dbReference type="EMBL" id="TQE93937.1"/>
    </source>
</evidence>
<gene>
    <name evidence="1" type="ORF">FKZ61_18965</name>
</gene>
<keyword evidence="2" id="KW-1185">Reference proteome</keyword>
<dbReference type="RefSeq" id="WP_141611736.1">
    <property type="nucleotide sequence ID" value="NZ_VIGC02000030.1"/>
</dbReference>
<evidence type="ECO:0000313" key="2">
    <source>
        <dbReference type="Proteomes" id="UP000317371"/>
    </source>
</evidence>
<dbReference type="Proteomes" id="UP000317371">
    <property type="component" value="Unassembled WGS sequence"/>
</dbReference>
<name>A0A540VAZ2_9CHLR</name>
<sequence>MSPLHRLSLLLAHPKTRLLDAEQRFFDGHGRGGAFQGQRLVIPLGYFAQPQVEAALIDWLRGSGALDLAQLEDQWKAAPSWEERVAFYHNLATFFYLLAHPEACRVSRRRSRDVHESLKP</sequence>
<proteinExistence type="predicted"/>
<dbReference type="EMBL" id="VIGC01000030">
    <property type="protein sequence ID" value="TQE93937.1"/>
    <property type="molecule type" value="Genomic_DNA"/>
</dbReference>
<protein>
    <submittedName>
        <fullName evidence="1">Uncharacterized protein</fullName>
    </submittedName>
</protein>
<dbReference type="InParanoid" id="A0A540VAZ2"/>
<accession>A0A540VAZ2</accession>
<organism evidence="1 2">
    <name type="scientific">Litorilinea aerophila</name>
    <dbReference type="NCBI Taxonomy" id="1204385"/>
    <lineage>
        <taxon>Bacteria</taxon>
        <taxon>Bacillati</taxon>
        <taxon>Chloroflexota</taxon>
        <taxon>Caldilineae</taxon>
        <taxon>Caldilineales</taxon>
        <taxon>Caldilineaceae</taxon>
        <taxon>Litorilinea</taxon>
    </lineage>
</organism>
<comment type="caution">
    <text evidence="1">The sequence shown here is derived from an EMBL/GenBank/DDBJ whole genome shotgun (WGS) entry which is preliminary data.</text>
</comment>
<reference evidence="1 2" key="1">
    <citation type="submission" date="2019-06" db="EMBL/GenBank/DDBJ databases">
        <title>Genome sequence of Litorilinea aerophila BAA-2444.</title>
        <authorList>
            <person name="Maclea K.S."/>
            <person name="Maurais E.G."/>
            <person name="Iannazzi L.C."/>
        </authorList>
    </citation>
    <scope>NUCLEOTIDE SEQUENCE [LARGE SCALE GENOMIC DNA]</scope>
    <source>
        <strain evidence="1 2">ATCC BAA-2444</strain>
    </source>
</reference>